<feature type="transmembrane region" description="Helical" evidence="7">
    <location>
        <begin position="133"/>
        <end position="154"/>
    </location>
</feature>
<proteinExistence type="inferred from homology"/>
<dbReference type="CDD" id="cd04301">
    <property type="entry name" value="NAT_SF"/>
    <property type="match status" value="1"/>
</dbReference>
<feature type="transmembrane region" description="Helical" evidence="7">
    <location>
        <begin position="160"/>
        <end position="179"/>
    </location>
</feature>
<evidence type="ECO:0000259" key="8">
    <source>
        <dbReference type="PROSITE" id="PS51186"/>
    </source>
</evidence>
<organism evidence="9 10">
    <name type="scientific">Adlercreutzia caecimuris B7</name>
    <dbReference type="NCBI Taxonomy" id="1235794"/>
    <lineage>
        <taxon>Bacteria</taxon>
        <taxon>Bacillati</taxon>
        <taxon>Actinomycetota</taxon>
        <taxon>Coriobacteriia</taxon>
        <taxon>Eggerthellales</taxon>
        <taxon>Eggerthellaceae</taxon>
        <taxon>Adlercreutzia</taxon>
    </lineage>
</organism>
<dbReference type="SUPFAM" id="SSF103481">
    <property type="entry name" value="Multidrug resistance efflux transporter EmrE"/>
    <property type="match status" value="2"/>
</dbReference>
<feature type="transmembrane region" description="Helical" evidence="7">
    <location>
        <begin position="214"/>
        <end position="235"/>
    </location>
</feature>
<evidence type="ECO:0000313" key="10">
    <source>
        <dbReference type="Proteomes" id="UP000014204"/>
    </source>
</evidence>
<dbReference type="PATRIC" id="fig|1235794.3.peg.1480"/>
<dbReference type="PANTHER" id="PTHR32322:SF2">
    <property type="entry name" value="EAMA DOMAIN-CONTAINING PROTEIN"/>
    <property type="match status" value="1"/>
</dbReference>
<dbReference type="STRING" id="1235794.C811_01494"/>
<dbReference type="PROSITE" id="PS51186">
    <property type="entry name" value="GNAT"/>
    <property type="match status" value="1"/>
</dbReference>
<keyword evidence="5 7" id="KW-0472">Membrane</keyword>
<evidence type="ECO:0000256" key="2">
    <source>
        <dbReference type="ARBA" id="ARBA00007362"/>
    </source>
</evidence>
<keyword evidence="10" id="KW-1185">Reference proteome</keyword>
<dbReference type="RefSeq" id="WP_016309695.1">
    <property type="nucleotide sequence ID" value="NZ_KE159646.1"/>
</dbReference>
<comment type="caution">
    <text evidence="9">The sequence shown here is derived from an EMBL/GenBank/DDBJ whole genome shotgun (WGS) entry which is preliminary data.</text>
</comment>
<dbReference type="PANTHER" id="PTHR32322">
    <property type="entry name" value="INNER MEMBRANE TRANSPORTER"/>
    <property type="match status" value="1"/>
</dbReference>
<name>R9KXX4_9ACTN</name>
<feature type="region of interest" description="Disordered" evidence="6">
    <location>
        <begin position="32"/>
        <end position="51"/>
    </location>
</feature>
<dbReference type="GO" id="GO:0016020">
    <property type="term" value="C:membrane"/>
    <property type="evidence" value="ECO:0007669"/>
    <property type="project" value="UniProtKB-SubCell"/>
</dbReference>
<dbReference type="SUPFAM" id="SSF55729">
    <property type="entry name" value="Acyl-CoA N-acyltransferases (Nat)"/>
    <property type="match status" value="1"/>
</dbReference>
<feature type="domain" description="N-acetyltransferase" evidence="8">
    <location>
        <begin position="457"/>
        <end position="617"/>
    </location>
</feature>
<dbReference type="InterPro" id="IPR037185">
    <property type="entry name" value="EmrE-like"/>
</dbReference>
<gene>
    <name evidence="9" type="ORF">C811_01494</name>
</gene>
<dbReference type="Gene3D" id="3.40.630.30">
    <property type="match status" value="1"/>
</dbReference>
<sequence length="617" mass="63780">MGEKAMATVASAGAAGASTGAAGANAAEAKVAAGTQMPPTEATAGTQAPPAEATVKMPAGKSHVLRGIVFAALGGICWGFSGNCAQMLTAELGVPVLWITAVRLTVAAVIFLVICLVREPRHLLAALRDGRSLAYIAGFAILGVLLTQVSYLSAIAYTNAGTGTVLERTGLVLIMGYVCLRTRRLPRPREAAGLVLAIGGTVLIATQGDFSRLAIAPAGLGWGLVSAVALAFYTLMPGKPLAKWGSFIVTGLAMAMGGTVAMAGVQPWTLGVEVTPAVVGVMALMVLVGTFAAYLFYLQGIADAGPVRAGLVGCVEPVSATIISAAWLGTAVTPMDVLGCAMIVVMVFLVTDRGGEGDGDHVAEGGTGAAASRYDGARGNVPVFQGRASELGYYAARVATREDVPRLQQLLADGRRTMAKLGVKEGTKRYPSSRRLLRAVDAGSVYVVVSNPAWLGVEARESEEAPAAGGLSAEGATAVECLSAEDAAEGCGDGPAGKVGESRIIGMFDVDVEGDAAYEEGRGLTWITEGDGNYGALHWVNVAPSARRCGVGAYILGTAQRIARDAGCHNLCCDVYEANAPMRDLLVREGWTVAGTIALRDWHGHESHRLIYEKLYW</sequence>
<feature type="transmembrane region" description="Helical" evidence="7">
    <location>
        <begin position="96"/>
        <end position="117"/>
    </location>
</feature>
<dbReference type="GO" id="GO:0016747">
    <property type="term" value="F:acyltransferase activity, transferring groups other than amino-acyl groups"/>
    <property type="evidence" value="ECO:0007669"/>
    <property type="project" value="InterPro"/>
</dbReference>
<feature type="transmembrane region" description="Helical" evidence="7">
    <location>
        <begin position="277"/>
        <end position="297"/>
    </location>
</feature>
<dbReference type="Pfam" id="PF00892">
    <property type="entry name" value="EamA"/>
    <property type="match status" value="2"/>
</dbReference>
<dbReference type="AlphaFoldDB" id="R9KXX4"/>
<comment type="similarity">
    <text evidence="2">Belongs to the EamA transporter family.</text>
</comment>
<comment type="subcellular location">
    <subcellularLocation>
        <location evidence="1">Membrane</location>
        <topology evidence="1">Multi-pass membrane protein</topology>
    </subcellularLocation>
</comment>
<dbReference type="InterPro" id="IPR000620">
    <property type="entry name" value="EamA_dom"/>
</dbReference>
<feature type="transmembrane region" description="Helical" evidence="7">
    <location>
        <begin position="309"/>
        <end position="328"/>
    </location>
</feature>
<evidence type="ECO:0000256" key="5">
    <source>
        <dbReference type="ARBA" id="ARBA00023136"/>
    </source>
</evidence>
<dbReference type="eggNOG" id="COG0456">
    <property type="taxonomic scope" value="Bacteria"/>
</dbReference>
<dbReference type="GeneID" id="82190982"/>
<evidence type="ECO:0000256" key="3">
    <source>
        <dbReference type="ARBA" id="ARBA00022692"/>
    </source>
</evidence>
<dbReference type="InterPro" id="IPR050638">
    <property type="entry name" value="AA-Vitamin_Transporters"/>
</dbReference>
<evidence type="ECO:0000256" key="1">
    <source>
        <dbReference type="ARBA" id="ARBA00004141"/>
    </source>
</evidence>
<evidence type="ECO:0000256" key="7">
    <source>
        <dbReference type="SAM" id="Phobius"/>
    </source>
</evidence>
<feature type="transmembrane region" description="Helical" evidence="7">
    <location>
        <begin position="191"/>
        <end position="208"/>
    </location>
</feature>
<evidence type="ECO:0000313" key="9">
    <source>
        <dbReference type="EMBL" id="EOS51076.1"/>
    </source>
</evidence>
<protein>
    <recommendedName>
        <fullName evidence="8">N-acetyltransferase domain-containing protein</fullName>
    </recommendedName>
</protein>
<dbReference type="eggNOG" id="COG0697">
    <property type="taxonomic scope" value="Bacteria"/>
</dbReference>
<dbReference type="HOGENOM" id="CLU_508886_0_0_11"/>
<keyword evidence="3 7" id="KW-0812">Transmembrane</keyword>
<accession>R9KXX4</accession>
<dbReference type="EMBL" id="ASSY01000008">
    <property type="protein sequence ID" value="EOS51076.1"/>
    <property type="molecule type" value="Genomic_DNA"/>
</dbReference>
<dbReference type="InterPro" id="IPR000182">
    <property type="entry name" value="GNAT_dom"/>
</dbReference>
<keyword evidence="4 7" id="KW-1133">Transmembrane helix</keyword>
<feature type="transmembrane region" description="Helical" evidence="7">
    <location>
        <begin position="247"/>
        <end position="265"/>
    </location>
</feature>
<evidence type="ECO:0000256" key="6">
    <source>
        <dbReference type="SAM" id="MobiDB-lite"/>
    </source>
</evidence>
<dbReference type="Pfam" id="PF00583">
    <property type="entry name" value="Acetyltransf_1"/>
    <property type="match status" value="1"/>
</dbReference>
<dbReference type="Proteomes" id="UP000014204">
    <property type="component" value="Unassembled WGS sequence"/>
</dbReference>
<evidence type="ECO:0000256" key="4">
    <source>
        <dbReference type="ARBA" id="ARBA00022989"/>
    </source>
</evidence>
<dbReference type="InterPro" id="IPR016181">
    <property type="entry name" value="Acyl_CoA_acyltransferase"/>
</dbReference>
<reference evidence="9 10" key="1">
    <citation type="submission" date="2013-04" db="EMBL/GenBank/DDBJ databases">
        <title>The Genome Sequence of Enterorhabdus caecimuris B7.</title>
        <authorList>
            <consortium name="The Broad Institute Genomics Platform"/>
            <consortium name="The Broad Institute Genome Sequencing Center for Infectious Disease"/>
            <person name="Earl A."/>
            <person name="Xavier R."/>
            <person name="Elson C."/>
            <person name="Duck W."/>
            <person name="Walker B."/>
            <person name="Young S."/>
            <person name="Zeng Q."/>
            <person name="Gargeya S."/>
            <person name="Fitzgerald M."/>
            <person name="Haas B."/>
            <person name="Abouelleil A."/>
            <person name="Allen A.W."/>
            <person name="Alvarado L."/>
            <person name="Arachchi H.M."/>
            <person name="Berlin A.M."/>
            <person name="Chapman S.B."/>
            <person name="Gainer-Dewar J."/>
            <person name="Goldberg J."/>
            <person name="Griggs A."/>
            <person name="Gujja S."/>
            <person name="Hansen M."/>
            <person name="Howarth C."/>
            <person name="Imamovic A."/>
            <person name="Ireland A."/>
            <person name="Larimer J."/>
            <person name="McCowan C."/>
            <person name="Murphy C."/>
            <person name="Pearson M."/>
            <person name="Poon T.W."/>
            <person name="Priest M."/>
            <person name="Roberts A."/>
            <person name="Saif S."/>
            <person name="Shea T."/>
            <person name="Sisk P."/>
            <person name="Sykes S."/>
            <person name="Wortman J."/>
            <person name="Nusbaum C."/>
            <person name="Birren B."/>
        </authorList>
    </citation>
    <scope>NUCLEOTIDE SEQUENCE [LARGE SCALE GENOMIC DNA]</scope>
    <source>
        <strain evidence="9 10">B7</strain>
    </source>
</reference>